<keyword evidence="3" id="KW-1185">Reference proteome</keyword>
<evidence type="ECO:0008006" key="4">
    <source>
        <dbReference type="Google" id="ProtNLM"/>
    </source>
</evidence>
<proteinExistence type="predicted"/>
<dbReference type="Proteomes" id="UP000265703">
    <property type="component" value="Unassembled WGS sequence"/>
</dbReference>
<feature type="region of interest" description="Disordered" evidence="1">
    <location>
        <begin position="72"/>
        <end position="100"/>
    </location>
</feature>
<comment type="caution">
    <text evidence="2">The sequence shown here is derived from an EMBL/GenBank/DDBJ whole genome shotgun (WGS) entry which is preliminary data.</text>
</comment>
<evidence type="ECO:0000313" key="2">
    <source>
        <dbReference type="EMBL" id="RIA87954.1"/>
    </source>
</evidence>
<dbReference type="InterPro" id="IPR036910">
    <property type="entry name" value="HMG_box_dom_sf"/>
</dbReference>
<gene>
    <name evidence="2" type="ORF">C1645_739750</name>
</gene>
<dbReference type="SUPFAM" id="SSF47095">
    <property type="entry name" value="HMG-box"/>
    <property type="match status" value="1"/>
</dbReference>
<reference evidence="2 3" key="1">
    <citation type="submission" date="2018-06" db="EMBL/GenBank/DDBJ databases">
        <title>Comparative genomics reveals the genomic features of Rhizophagus irregularis, R. cerebriforme, R. diaphanum and Gigaspora rosea, and their symbiotic lifestyle signature.</title>
        <authorList>
            <person name="Morin E."/>
            <person name="San Clemente H."/>
            <person name="Chen E.C.H."/>
            <person name="De La Providencia I."/>
            <person name="Hainaut M."/>
            <person name="Kuo A."/>
            <person name="Kohler A."/>
            <person name="Murat C."/>
            <person name="Tang N."/>
            <person name="Roy S."/>
            <person name="Loubradou J."/>
            <person name="Henrissat B."/>
            <person name="Grigoriev I.V."/>
            <person name="Corradi N."/>
            <person name="Roux C."/>
            <person name="Martin F.M."/>
        </authorList>
    </citation>
    <scope>NUCLEOTIDE SEQUENCE [LARGE SCALE GENOMIC DNA]</scope>
    <source>
        <strain evidence="2 3">DAOM 227022</strain>
    </source>
</reference>
<name>A0A397SYW1_9GLOM</name>
<dbReference type="AlphaFoldDB" id="A0A397SYW1"/>
<evidence type="ECO:0000313" key="3">
    <source>
        <dbReference type="Proteomes" id="UP000265703"/>
    </source>
</evidence>
<dbReference type="Gene3D" id="1.10.30.10">
    <property type="entry name" value="High mobility group box domain"/>
    <property type="match status" value="1"/>
</dbReference>
<feature type="compositionally biased region" description="Basic residues" evidence="1">
    <location>
        <begin position="1"/>
        <end position="12"/>
    </location>
</feature>
<dbReference type="EMBL" id="QKYT01000285">
    <property type="protein sequence ID" value="RIA87954.1"/>
    <property type="molecule type" value="Genomic_DNA"/>
</dbReference>
<evidence type="ECO:0000256" key="1">
    <source>
        <dbReference type="SAM" id="MobiDB-lite"/>
    </source>
</evidence>
<sequence>MPKSFRVKHYKRPQPSNRKATGFLLFRQEFGKKNKYKTQHKLSTAASRAWTRLPEKEKNSYLNRYEKSNHSFLRRTATTSKPQLEHMDVIDTNPNDSGND</sequence>
<organism evidence="2 3">
    <name type="scientific">Glomus cerebriforme</name>
    <dbReference type="NCBI Taxonomy" id="658196"/>
    <lineage>
        <taxon>Eukaryota</taxon>
        <taxon>Fungi</taxon>
        <taxon>Fungi incertae sedis</taxon>
        <taxon>Mucoromycota</taxon>
        <taxon>Glomeromycotina</taxon>
        <taxon>Glomeromycetes</taxon>
        <taxon>Glomerales</taxon>
        <taxon>Glomeraceae</taxon>
        <taxon>Glomus</taxon>
    </lineage>
</organism>
<accession>A0A397SYW1</accession>
<dbReference type="CDD" id="cd00084">
    <property type="entry name" value="HMG-box_SF"/>
    <property type="match status" value="1"/>
</dbReference>
<feature type="region of interest" description="Disordered" evidence="1">
    <location>
        <begin position="1"/>
        <end position="20"/>
    </location>
</feature>
<protein>
    <recommendedName>
        <fullName evidence="4">HMG box domain-containing protein</fullName>
    </recommendedName>
</protein>